<dbReference type="InParanoid" id="A0A420XRR6"/>
<evidence type="ECO:0000259" key="2">
    <source>
        <dbReference type="Pfam" id="PF12728"/>
    </source>
</evidence>
<comment type="caution">
    <text evidence="3">The sequence shown here is derived from an EMBL/GenBank/DDBJ whole genome shotgun (WGS) entry which is preliminary data.</text>
</comment>
<dbReference type="GO" id="GO:0003677">
    <property type="term" value="F:DNA binding"/>
    <property type="evidence" value="ECO:0007669"/>
    <property type="project" value="InterPro"/>
</dbReference>
<keyword evidence="1" id="KW-0472">Membrane</keyword>
<evidence type="ECO:0000313" key="3">
    <source>
        <dbReference type="EMBL" id="RKS77593.1"/>
    </source>
</evidence>
<keyword evidence="1" id="KW-1133">Transmembrane helix</keyword>
<evidence type="ECO:0000313" key="4">
    <source>
        <dbReference type="Proteomes" id="UP000281955"/>
    </source>
</evidence>
<evidence type="ECO:0000256" key="1">
    <source>
        <dbReference type="SAM" id="Phobius"/>
    </source>
</evidence>
<name>A0A420XRR6_9ACTN</name>
<dbReference type="RefSeq" id="WP_147431895.1">
    <property type="nucleotide sequence ID" value="NZ_RBWV01000010.1"/>
</dbReference>
<reference evidence="3 4" key="1">
    <citation type="submission" date="2018-10" db="EMBL/GenBank/DDBJ databases">
        <title>Genomic Encyclopedia of Archaeal and Bacterial Type Strains, Phase II (KMG-II): from individual species to whole genera.</title>
        <authorList>
            <person name="Goeker M."/>
        </authorList>
    </citation>
    <scope>NUCLEOTIDE SEQUENCE [LARGE SCALE GENOMIC DNA]</scope>
    <source>
        <strain evidence="3 4">RP-AC37</strain>
    </source>
</reference>
<feature type="transmembrane region" description="Helical" evidence="1">
    <location>
        <begin position="14"/>
        <end position="37"/>
    </location>
</feature>
<organism evidence="3 4">
    <name type="scientific">Motilibacter peucedani</name>
    <dbReference type="NCBI Taxonomy" id="598650"/>
    <lineage>
        <taxon>Bacteria</taxon>
        <taxon>Bacillati</taxon>
        <taxon>Actinomycetota</taxon>
        <taxon>Actinomycetes</taxon>
        <taxon>Motilibacterales</taxon>
        <taxon>Motilibacteraceae</taxon>
        <taxon>Motilibacter</taxon>
    </lineage>
</organism>
<keyword evidence="1" id="KW-0812">Transmembrane</keyword>
<dbReference type="OrthoDB" id="5524782at2"/>
<dbReference type="AlphaFoldDB" id="A0A420XRR6"/>
<dbReference type="Pfam" id="PF12728">
    <property type="entry name" value="HTH_17"/>
    <property type="match status" value="1"/>
</dbReference>
<proteinExistence type="predicted"/>
<keyword evidence="4" id="KW-1185">Reference proteome</keyword>
<sequence length="150" mass="16324">MWRLAVRALSDERLVTALSGPCLVVGPEGAFLLLRALQEMERRLRRDGVGVSGEVRRLREALEPAALAWVESVGGSAGGSAEVPQRPESSEWVESMTVEEVAQVLGTSTRYVRSLAMSEALPARKVGRSWTFDQLDVLAFAGARQDRNSA</sequence>
<accession>A0A420XRR6</accession>
<dbReference type="InterPro" id="IPR009061">
    <property type="entry name" value="DNA-bd_dom_put_sf"/>
</dbReference>
<dbReference type="Proteomes" id="UP000281955">
    <property type="component" value="Unassembled WGS sequence"/>
</dbReference>
<protein>
    <submittedName>
        <fullName evidence="3">Excisionase family DNA binding protein</fullName>
    </submittedName>
</protein>
<dbReference type="InterPro" id="IPR010093">
    <property type="entry name" value="SinI_DNA-bd"/>
</dbReference>
<dbReference type="NCBIfam" id="TIGR01764">
    <property type="entry name" value="excise"/>
    <property type="match status" value="1"/>
</dbReference>
<feature type="domain" description="Helix-turn-helix" evidence="2">
    <location>
        <begin position="96"/>
        <end position="141"/>
    </location>
</feature>
<dbReference type="SUPFAM" id="SSF46955">
    <property type="entry name" value="Putative DNA-binding domain"/>
    <property type="match status" value="1"/>
</dbReference>
<gene>
    <name evidence="3" type="ORF">CLV35_1287</name>
</gene>
<dbReference type="InterPro" id="IPR041657">
    <property type="entry name" value="HTH_17"/>
</dbReference>
<dbReference type="EMBL" id="RBWV01000010">
    <property type="protein sequence ID" value="RKS77593.1"/>
    <property type="molecule type" value="Genomic_DNA"/>
</dbReference>